<dbReference type="Pfam" id="PF04981">
    <property type="entry name" value="NMD3"/>
    <property type="match status" value="1"/>
</dbReference>
<dbReference type="GO" id="GO:0005737">
    <property type="term" value="C:cytoplasm"/>
    <property type="evidence" value="ECO:0007669"/>
    <property type="project" value="TreeGrafter"/>
</dbReference>
<accession>A0A7C2YSF1</accession>
<evidence type="ECO:0000259" key="1">
    <source>
        <dbReference type="Pfam" id="PF04981"/>
    </source>
</evidence>
<dbReference type="Proteomes" id="UP000885664">
    <property type="component" value="Unassembled WGS sequence"/>
</dbReference>
<sequence length="336" mass="37616">MKCPICGREKSPSLPFIEGICVDCYLKKNPIKPIKLKLKRCKSCGAIFLKGRWEPPATEKLETVEMKEAERELKKIFRAYGFEVVVTSHEGEFKAQLIGEEGMFSFPVTIVTEEERSLCPSCLAKRSGSYEAKIQVRSDGRVDRKTFKEVMDTISSMPYELREAVVSIEELKEGFDINIREKSSAKIIASALADKLGGEAKFTYKLVSERGGEKRTRLSISMRLPSEKSGDLVELNGEPALVLKKSGDIAKILLLSRRKEIKLSKIEKDSLRPFTGSVREVTVEAVLPDRVIVLTEDFSTEEVNNSGVFGKPASGEKYILVEHKTGKFLLSKELVL</sequence>
<dbReference type="PANTHER" id="PTHR12746:SF2">
    <property type="entry name" value="60S RIBOSOMAL EXPORT PROTEIN NMD3"/>
    <property type="match status" value="1"/>
</dbReference>
<evidence type="ECO:0000313" key="2">
    <source>
        <dbReference type="EMBL" id="HEU97814.1"/>
    </source>
</evidence>
<name>A0A7C2YSF1_9CREN</name>
<dbReference type="InterPro" id="IPR039768">
    <property type="entry name" value="Nmd3"/>
</dbReference>
<dbReference type="PANTHER" id="PTHR12746">
    <property type="entry name" value="NONSENSE-MEDIATED MRNA DECAY PROTEIN 3"/>
    <property type="match status" value="1"/>
</dbReference>
<feature type="domain" description="Nmd3 N-terminal" evidence="1">
    <location>
        <begin position="3"/>
        <end position="224"/>
    </location>
</feature>
<dbReference type="GO" id="GO:0043023">
    <property type="term" value="F:ribosomal large subunit binding"/>
    <property type="evidence" value="ECO:0007669"/>
    <property type="project" value="InterPro"/>
</dbReference>
<protein>
    <recommendedName>
        <fullName evidence="1">Nmd3 N-terminal domain-containing protein</fullName>
    </recommendedName>
</protein>
<reference evidence="2" key="1">
    <citation type="journal article" date="2020" name="mSystems">
        <title>Genome- and Community-Level Interaction Insights into Carbon Utilization and Element Cycling Functions of Hydrothermarchaeota in Hydrothermal Sediment.</title>
        <authorList>
            <person name="Zhou Z."/>
            <person name="Liu Y."/>
            <person name="Xu W."/>
            <person name="Pan J."/>
            <person name="Luo Z.H."/>
            <person name="Li M."/>
        </authorList>
    </citation>
    <scope>NUCLEOTIDE SEQUENCE [LARGE SCALE GENOMIC DNA]</scope>
    <source>
        <strain evidence="2">SpSt-1259</strain>
    </source>
</reference>
<dbReference type="InterPro" id="IPR007064">
    <property type="entry name" value="Nmd3_N"/>
</dbReference>
<dbReference type="EMBL" id="DSFE01000067">
    <property type="protein sequence ID" value="HEU97814.1"/>
    <property type="molecule type" value="Genomic_DNA"/>
</dbReference>
<gene>
    <name evidence="2" type="ORF">ENO36_03040</name>
</gene>
<proteinExistence type="predicted"/>
<comment type="caution">
    <text evidence="2">The sequence shown here is derived from an EMBL/GenBank/DDBJ whole genome shotgun (WGS) entry which is preliminary data.</text>
</comment>
<organism evidence="2">
    <name type="scientific">Fervidicoccus fontis</name>
    <dbReference type="NCBI Taxonomy" id="683846"/>
    <lineage>
        <taxon>Archaea</taxon>
        <taxon>Thermoproteota</taxon>
        <taxon>Thermoprotei</taxon>
        <taxon>Fervidicoccales</taxon>
        <taxon>Fervidicoccaceae</taxon>
        <taxon>Fervidicoccus</taxon>
    </lineage>
</organism>
<dbReference type="AlphaFoldDB" id="A0A7C2YSF1"/>